<keyword evidence="12 17" id="KW-0598">Phosphotransferase system</keyword>
<evidence type="ECO:0000256" key="12">
    <source>
        <dbReference type="ARBA" id="ARBA00022683"/>
    </source>
</evidence>
<evidence type="ECO:0000259" key="23">
    <source>
        <dbReference type="Pfam" id="PF02896"/>
    </source>
</evidence>
<dbReference type="InterPro" id="IPR000121">
    <property type="entry name" value="PEP_util_C"/>
</dbReference>
<organism evidence="25 26">
    <name type="scientific">Paenibacillus ferrarius</name>
    <dbReference type="NCBI Taxonomy" id="1469647"/>
    <lineage>
        <taxon>Bacteria</taxon>
        <taxon>Bacillati</taxon>
        <taxon>Bacillota</taxon>
        <taxon>Bacilli</taxon>
        <taxon>Bacillales</taxon>
        <taxon>Paenibacillaceae</taxon>
        <taxon>Paenibacillus</taxon>
    </lineage>
</organism>
<evidence type="ECO:0000256" key="4">
    <source>
        <dbReference type="ARBA" id="ARBA00004496"/>
    </source>
</evidence>
<dbReference type="GO" id="GO:0016301">
    <property type="term" value="F:kinase activity"/>
    <property type="evidence" value="ECO:0007669"/>
    <property type="project" value="UniProtKB-KW"/>
</dbReference>
<keyword evidence="21" id="KW-0175">Coiled coil</keyword>
<dbReference type="Gene3D" id="3.50.30.10">
    <property type="entry name" value="Phosphohistidine domain"/>
    <property type="match status" value="1"/>
</dbReference>
<dbReference type="PIRSF" id="PIRSF000732">
    <property type="entry name" value="PTS_enzyme_I"/>
    <property type="match status" value="1"/>
</dbReference>
<dbReference type="Pfam" id="PF00391">
    <property type="entry name" value="PEP-utilizers"/>
    <property type="match status" value="1"/>
</dbReference>
<feature type="binding site" evidence="19">
    <location>
        <begin position="455"/>
        <end position="456"/>
    </location>
    <ligand>
        <name>phosphoenolpyruvate</name>
        <dbReference type="ChEBI" id="CHEBI:58702"/>
    </ligand>
</feature>
<keyword evidence="25" id="KW-0670">Pyruvate</keyword>
<feature type="active site" description="Proton donor" evidence="18">
    <location>
        <position position="503"/>
    </location>
</feature>
<dbReference type="Pfam" id="PF05524">
    <property type="entry name" value="PEP-utilisers_N"/>
    <property type="match status" value="1"/>
</dbReference>
<evidence type="ECO:0000256" key="18">
    <source>
        <dbReference type="PIRSR" id="PIRSR000732-1"/>
    </source>
</evidence>
<keyword evidence="26" id="KW-1185">Reference proteome</keyword>
<dbReference type="GO" id="GO:0046872">
    <property type="term" value="F:metal ion binding"/>
    <property type="evidence" value="ECO:0007669"/>
    <property type="project" value="UniProtKB-KW"/>
</dbReference>
<comment type="subcellular location">
    <subcellularLocation>
        <location evidence="4 17">Cytoplasm</location>
    </subcellularLocation>
</comment>
<dbReference type="SUPFAM" id="SSF47831">
    <property type="entry name" value="Enzyme I of the PEP:sugar phosphotransferase system HPr-binding (sub)domain"/>
    <property type="match status" value="1"/>
</dbReference>
<evidence type="ECO:0000256" key="13">
    <source>
        <dbReference type="ARBA" id="ARBA00022723"/>
    </source>
</evidence>
<feature type="binding site" evidence="20">
    <location>
        <position position="456"/>
    </location>
    <ligand>
        <name>Mg(2+)</name>
        <dbReference type="ChEBI" id="CHEBI:18420"/>
    </ligand>
</feature>
<dbReference type="EMBL" id="MBTG01000021">
    <property type="protein sequence ID" value="OPH54727.1"/>
    <property type="molecule type" value="Genomic_DNA"/>
</dbReference>
<dbReference type="EC" id="2.7.3.9" evidence="6 17"/>
<dbReference type="InterPro" id="IPR024692">
    <property type="entry name" value="PTS_EI"/>
</dbReference>
<dbReference type="STRING" id="1469647.BC351_31025"/>
<evidence type="ECO:0000313" key="26">
    <source>
        <dbReference type="Proteomes" id="UP000190626"/>
    </source>
</evidence>
<evidence type="ECO:0000256" key="3">
    <source>
        <dbReference type="ARBA" id="ARBA00002728"/>
    </source>
</evidence>
<dbReference type="GO" id="GO:0005737">
    <property type="term" value="C:cytoplasm"/>
    <property type="evidence" value="ECO:0007669"/>
    <property type="project" value="UniProtKB-SubCell"/>
</dbReference>
<keyword evidence="10 17" id="KW-0762">Sugar transport</keyword>
<feature type="coiled-coil region" evidence="21">
    <location>
        <begin position="41"/>
        <end position="72"/>
    </location>
</feature>
<keyword evidence="11 17" id="KW-0808">Transferase</keyword>
<dbReference type="NCBIfam" id="TIGR01417">
    <property type="entry name" value="PTS_I_fam"/>
    <property type="match status" value="1"/>
</dbReference>
<feature type="binding site" evidence="20">
    <location>
        <position position="432"/>
    </location>
    <ligand>
        <name>Mg(2+)</name>
        <dbReference type="ChEBI" id="CHEBI:18420"/>
    </ligand>
</feature>
<dbReference type="InterPro" id="IPR008279">
    <property type="entry name" value="PEP-util_enz_mobile_dom"/>
</dbReference>
<evidence type="ECO:0000256" key="1">
    <source>
        <dbReference type="ARBA" id="ARBA00000683"/>
    </source>
</evidence>
<evidence type="ECO:0000256" key="21">
    <source>
        <dbReference type="SAM" id="Coils"/>
    </source>
</evidence>
<sequence>MTKRLTGIAASPGIALAQAFRLQNDHYEPVAEKVDDKDLEILHFRQAVEEARQELEEIKELTEQRMGSAKAEIFEAHLMLLEDPDYIDAIIESIEAESMNAEYKLHEVASSFIEVLSRMDNELLRERAADVRDVTGRIMSKLRGVSYAAIAAINEPCIVIAEDLTPSDTAQLNLDYVLGFVTEVGSRTSHSAIMARSLEVPAVVGAGEGAAEIVTGTMIILDAVEGTVLIAPTEQEIEAYQARKAAYDERRAALRKLLGEPTLSSDGHHVELAANIGSVEDLQKVLANGAEGIGLFRTEFLYMGRSSLPSEEEQFQVYKHVLERMDNKPVVIRTLDIGGDKELPYMKLPTESNPFLGLRAVRLCLSQKDLFRTQLRALLRASSYGQLKIMFPMIAVMDELLAAKQLLQEEKEKLVQEGIQVADNIEVGIMIEVPAAALAADFLAKEADFFSIGTNDLIQYTMAADRMNETVSYLYQPCHPSILRLIQMVIQAAKKEGKWVGMCGEMAGDEVAIPILLGMGLHEFSMSAGSILPARALIKETSQQEWAGYTQQILAMSSQAQIKQFVEHKTRSDLT</sequence>
<evidence type="ECO:0000256" key="20">
    <source>
        <dbReference type="PIRSR" id="PIRSR000732-3"/>
    </source>
</evidence>
<dbReference type="InterPro" id="IPR023151">
    <property type="entry name" value="PEP_util_CS"/>
</dbReference>
<dbReference type="SUPFAM" id="SSF52009">
    <property type="entry name" value="Phosphohistidine domain"/>
    <property type="match status" value="1"/>
</dbReference>
<feature type="domain" description="PEP-utilising enzyme mobile" evidence="22">
    <location>
        <begin position="154"/>
        <end position="226"/>
    </location>
</feature>
<evidence type="ECO:0000256" key="14">
    <source>
        <dbReference type="ARBA" id="ARBA00022777"/>
    </source>
</evidence>
<comment type="catalytic activity">
    <reaction evidence="1 17">
        <text>L-histidyl-[protein] + phosphoenolpyruvate = N(pros)-phospho-L-histidyl-[protein] + pyruvate</text>
        <dbReference type="Rhea" id="RHEA:23880"/>
        <dbReference type="Rhea" id="RHEA-COMP:9745"/>
        <dbReference type="Rhea" id="RHEA-COMP:9746"/>
        <dbReference type="ChEBI" id="CHEBI:15361"/>
        <dbReference type="ChEBI" id="CHEBI:29979"/>
        <dbReference type="ChEBI" id="CHEBI:58702"/>
        <dbReference type="ChEBI" id="CHEBI:64837"/>
        <dbReference type="EC" id="2.7.3.9"/>
    </reaction>
</comment>
<evidence type="ECO:0000256" key="11">
    <source>
        <dbReference type="ARBA" id="ARBA00022679"/>
    </source>
</evidence>
<dbReference type="InterPro" id="IPR008731">
    <property type="entry name" value="PTS_EIN"/>
</dbReference>
<gene>
    <name evidence="25" type="ORF">BC351_31025</name>
</gene>
<evidence type="ECO:0000256" key="17">
    <source>
        <dbReference type="PIRNR" id="PIRNR000732"/>
    </source>
</evidence>
<comment type="cofactor">
    <cofactor evidence="2 17 20">
        <name>Mg(2+)</name>
        <dbReference type="ChEBI" id="CHEBI:18420"/>
    </cofactor>
</comment>
<dbReference type="GO" id="GO:0008965">
    <property type="term" value="F:phosphoenolpyruvate-protein phosphotransferase activity"/>
    <property type="evidence" value="ECO:0007669"/>
    <property type="project" value="UniProtKB-EC"/>
</dbReference>
<evidence type="ECO:0000259" key="24">
    <source>
        <dbReference type="Pfam" id="PF05524"/>
    </source>
</evidence>
<comment type="caution">
    <text evidence="25">The sequence shown here is derived from an EMBL/GenBank/DDBJ whole genome shotgun (WGS) entry which is preliminary data.</text>
</comment>
<dbReference type="Gene3D" id="1.10.274.10">
    <property type="entry name" value="PtsI, HPr-binding domain"/>
    <property type="match status" value="1"/>
</dbReference>
<comment type="similarity">
    <text evidence="5 17">Belongs to the PEP-utilizing enzyme family.</text>
</comment>
<dbReference type="FunFam" id="3.20.20.60:FF:000007">
    <property type="entry name" value="Phosphoenolpyruvate-protein phosphotransferase"/>
    <property type="match status" value="1"/>
</dbReference>
<evidence type="ECO:0000256" key="15">
    <source>
        <dbReference type="ARBA" id="ARBA00022842"/>
    </source>
</evidence>
<dbReference type="PRINTS" id="PR01736">
    <property type="entry name" value="PHPHTRNFRASE"/>
</dbReference>
<keyword evidence="8 17" id="KW-0813">Transport</keyword>
<dbReference type="Gene3D" id="3.20.20.60">
    <property type="entry name" value="Phosphoenolpyruvate-binding domains"/>
    <property type="match status" value="1"/>
</dbReference>
<keyword evidence="13 17" id="KW-0479">Metal-binding</keyword>
<evidence type="ECO:0000256" key="19">
    <source>
        <dbReference type="PIRSR" id="PIRSR000732-2"/>
    </source>
</evidence>
<dbReference type="InterPro" id="IPR036637">
    <property type="entry name" value="Phosphohistidine_dom_sf"/>
</dbReference>
<dbReference type="OrthoDB" id="9765468at2"/>
<dbReference type="InterPro" id="IPR036618">
    <property type="entry name" value="PtsI_HPr-bd_sf"/>
</dbReference>
<dbReference type="RefSeq" id="WP_079414996.1">
    <property type="nucleotide sequence ID" value="NZ_MBTG01000021.1"/>
</dbReference>
<evidence type="ECO:0000256" key="8">
    <source>
        <dbReference type="ARBA" id="ARBA00022448"/>
    </source>
</evidence>
<keyword evidence="14 17" id="KW-0418">Kinase</keyword>
<dbReference type="Pfam" id="PF02896">
    <property type="entry name" value="PEP-utilizers_C"/>
    <property type="match status" value="1"/>
</dbReference>
<evidence type="ECO:0000256" key="5">
    <source>
        <dbReference type="ARBA" id="ARBA00007837"/>
    </source>
</evidence>
<feature type="binding site" evidence="19">
    <location>
        <position position="297"/>
    </location>
    <ligand>
        <name>phosphoenolpyruvate</name>
        <dbReference type="ChEBI" id="CHEBI:58702"/>
    </ligand>
</feature>
<dbReference type="InterPro" id="IPR050499">
    <property type="entry name" value="PEP-utilizing_PTS_enzyme"/>
</dbReference>
<dbReference type="AlphaFoldDB" id="A0A1V4HH84"/>
<dbReference type="InterPro" id="IPR015813">
    <property type="entry name" value="Pyrv/PenolPyrv_kinase-like_dom"/>
</dbReference>
<reference evidence="26" key="1">
    <citation type="submission" date="2016-07" db="EMBL/GenBank/DDBJ databases">
        <authorList>
            <person name="Florea S."/>
            <person name="Webb J.S."/>
            <person name="Jaromczyk J."/>
            <person name="Schardl C.L."/>
        </authorList>
    </citation>
    <scope>NUCLEOTIDE SEQUENCE [LARGE SCALE GENOMIC DNA]</scope>
    <source>
        <strain evidence="26">CY1</strain>
    </source>
</reference>
<feature type="domain" description="PEP-utilising enzyme C-terminal" evidence="23">
    <location>
        <begin position="255"/>
        <end position="541"/>
    </location>
</feature>
<evidence type="ECO:0000256" key="16">
    <source>
        <dbReference type="ARBA" id="ARBA00033235"/>
    </source>
</evidence>
<dbReference type="InterPro" id="IPR040442">
    <property type="entry name" value="Pyrv_kinase-like_dom_sf"/>
</dbReference>
<proteinExistence type="inferred from homology"/>
<dbReference type="Proteomes" id="UP000190626">
    <property type="component" value="Unassembled WGS sequence"/>
</dbReference>
<dbReference type="PANTHER" id="PTHR46244">
    <property type="entry name" value="PHOSPHOENOLPYRUVATE-PROTEIN PHOSPHOTRANSFERASE"/>
    <property type="match status" value="1"/>
</dbReference>
<evidence type="ECO:0000256" key="2">
    <source>
        <dbReference type="ARBA" id="ARBA00001946"/>
    </source>
</evidence>
<evidence type="ECO:0000256" key="7">
    <source>
        <dbReference type="ARBA" id="ARBA00016544"/>
    </source>
</evidence>
<evidence type="ECO:0000256" key="9">
    <source>
        <dbReference type="ARBA" id="ARBA00022490"/>
    </source>
</evidence>
<dbReference type="GO" id="GO:0009401">
    <property type="term" value="P:phosphoenolpyruvate-dependent sugar phosphotransferase system"/>
    <property type="evidence" value="ECO:0007669"/>
    <property type="project" value="UniProtKB-KW"/>
</dbReference>
<comment type="function">
    <text evidence="3 17">General (non sugar-specific) component of the phosphoenolpyruvate-dependent sugar phosphotransferase system (sugar PTS). This major carbohydrate active-transport system catalyzes the phosphorylation of incoming sugar substrates concomitantly with their translocation across the cell membrane. Enzyme I transfers the phosphoryl group from phosphoenolpyruvate (PEP) to the phosphoryl carrier protein (HPr).</text>
</comment>
<dbReference type="SUPFAM" id="SSF51621">
    <property type="entry name" value="Phosphoenolpyruvate/pyruvate domain"/>
    <property type="match status" value="1"/>
</dbReference>
<evidence type="ECO:0000256" key="6">
    <source>
        <dbReference type="ARBA" id="ARBA00012232"/>
    </source>
</evidence>
<keyword evidence="15 17" id="KW-0460">Magnesium</keyword>
<feature type="binding site" evidence="19">
    <location>
        <position position="466"/>
    </location>
    <ligand>
        <name>phosphoenolpyruvate</name>
        <dbReference type="ChEBI" id="CHEBI:58702"/>
    </ligand>
</feature>
<accession>A0A1V4HH84</accession>
<feature type="binding site" evidence="19">
    <location>
        <position position="333"/>
    </location>
    <ligand>
        <name>phosphoenolpyruvate</name>
        <dbReference type="ChEBI" id="CHEBI:58702"/>
    </ligand>
</feature>
<dbReference type="PROSITE" id="PS00742">
    <property type="entry name" value="PEP_ENZYMES_2"/>
    <property type="match status" value="1"/>
</dbReference>
<dbReference type="InterPro" id="IPR006318">
    <property type="entry name" value="PTS_EI-like"/>
</dbReference>
<name>A0A1V4HH84_9BACL</name>
<protein>
    <recommendedName>
        <fullName evidence="7 17">Phosphoenolpyruvate-protein phosphotransferase</fullName>
        <ecNumber evidence="6 17">2.7.3.9</ecNumber>
    </recommendedName>
    <alternativeName>
        <fullName evidence="16 17">Phosphotransferase system, enzyme I</fullName>
    </alternativeName>
</protein>
<evidence type="ECO:0000259" key="22">
    <source>
        <dbReference type="Pfam" id="PF00391"/>
    </source>
</evidence>
<feature type="active site" description="Tele-phosphohistidine intermediate" evidence="18">
    <location>
        <position position="190"/>
    </location>
</feature>
<evidence type="ECO:0000256" key="10">
    <source>
        <dbReference type="ARBA" id="ARBA00022597"/>
    </source>
</evidence>
<feature type="domain" description="Phosphotransferase system enzyme I N-terminal" evidence="24">
    <location>
        <begin position="6"/>
        <end position="127"/>
    </location>
</feature>
<dbReference type="PANTHER" id="PTHR46244:SF3">
    <property type="entry name" value="PHOSPHOENOLPYRUVATE-PROTEIN PHOSPHOTRANSFERASE"/>
    <property type="match status" value="1"/>
</dbReference>
<evidence type="ECO:0000313" key="25">
    <source>
        <dbReference type="EMBL" id="OPH54727.1"/>
    </source>
</evidence>
<keyword evidence="9 17" id="KW-0963">Cytoplasm</keyword>